<evidence type="ECO:0000313" key="9">
    <source>
        <dbReference type="EMBL" id="RXG32322.1"/>
    </source>
</evidence>
<comment type="similarity">
    <text evidence="1 4 7">Belongs to the aldehyde dehydrogenase family.</text>
</comment>
<dbReference type="PROSITE" id="PS00687">
    <property type="entry name" value="ALDEHYDE_DEHYDR_GLU"/>
    <property type="match status" value="1"/>
</dbReference>
<evidence type="ECO:0000256" key="2">
    <source>
        <dbReference type="ARBA" id="ARBA00023002"/>
    </source>
</evidence>
<evidence type="ECO:0000256" key="6">
    <source>
        <dbReference type="PROSITE-ProRule" id="PRU10007"/>
    </source>
</evidence>
<dbReference type="SUPFAM" id="SSF53720">
    <property type="entry name" value="ALDH-like"/>
    <property type="match status" value="1"/>
</dbReference>
<gene>
    <name evidence="9" type="ORF">DSL99_1128</name>
</gene>
<dbReference type="PIRSF" id="PIRSF036492">
    <property type="entry name" value="ALDH"/>
    <property type="match status" value="1"/>
</dbReference>
<dbReference type="InterPro" id="IPR015590">
    <property type="entry name" value="Aldehyde_DH_dom"/>
</dbReference>
<evidence type="ECO:0000256" key="7">
    <source>
        <dbReference type="RuleBase" id="RU003345"/>
    </source>
</evidence>
<protein>
    <recommendedName>
        <fullName evidence="4">Aldehyde dehydrogenase</fullName>
    </recommendedName>
</protein>
<reference evidence="9 10" key="1">
    <citation type="submission" date="2018-07" db="EMBL/GenBank/DDBJ databases">
        <title>Leeuwenhoekiella genomics.</title>
        <authorList>
            <person name="Tahon G."/>
            <person name="Willems A."/>
        </authorList>
    </citation>
    <scope>NUCLEOTIDE SEQUENCE [LARGE SCALE GENOMIC DNA]</scope>
    <source>
        <strain evidence="9 10">LMG 1345</strain>
    </source>
</reference>
<dbReference type="PANTHER" id="PTHR43570">
    <property type="entry name" value="ALDEHYDE DEHYDROGENASE"/>
    <property type="match status" value="1"/>
</dbReference>
<keyword evidence="3" id="KW-0520">NAD</keyword>
<dbReference type="InterPro" id="IPR016161">
    <property type="entry name" value="Ald_DH/histidinol_DH"/>
</dbReference>
<dbReference type="InterPro" id="IPR016162">
    <property type="entry name" value="Ald_DH_N"/>
</dbReference>
<dbReference type="Gene3D" id="3.40.605.10">
    <property type="entry name" value="Aldehyde Dehydrogenase, Chain A, domain 1"/>
    <property type="match status" value="1"/>
</dbReference>
<dbReference type="RefSeq" id="WP_073097877.1">
    <property type="nucleotide sequence ID" value="NZ_QOVL01000004.1"/>
</dbReference>
<dbReference type="EMBL" id="QOVL01000004">
    <property type="protein sequence ID" value="RXG32322.1"/>
    <property type="molecule type" value="Genomic_DNA"/>
</dbReference>
<dbReference type="InterPro" id="IPR016163">
    <property type="entry name" value="Ald_DH_C"/>
</dbReference>
<feature type="active site" evidence="5 6">
    <location>
        <position position="216"/>
    </location>
</feature>
<dbReference type="FunFam" id="3.40.309.10:FF:000003">
    <property type="entry name" value="Aldehyde dehydrogenase"/>
    <property type="match status" value="1"/>
</dbReference>
<dbReference type="GO" id="GO:0004029">
    <property type="term" value="F:aldehyde dehydrogenase (NAD+) activity"/>
    <property type="evidence" value="ECO:0007669"/>
    <property type="project" value="TreeGrafter"/>
</dbReference>
<proteinExistence type="inferred from homology"/>
<dbReference type="GO" id="GO:0005737">
    <property type="term" value="C:cytoplasm"/>
    <property type="evidence" value="ECO:0007669"/>
    <property type="project" value="TreeGrafter"/>
</dbReference>
<dbReference type="InterPro" id="IPR012394">
    <property type="entry name" value="Aldehyde_DH_NAD(P)"/>
</dbReference>
<dbReference type="AlphaFoldDB" id="A0A4Q0PQ36"/>
<dbReference type="InterPro" id="IPR029510">
    <property type="entry name" value="Ald_DH_CS_GLU"/>
</dbReference>
<evidence type="ECO:0000256" key="1">
    <source>
        <dbReference type="ARBA" id="ARBA00009986"/>
    </source>
</evidence>
<dbReference type="Gene3D" id="3.40.309.10">
    <property type="entry name" value="Aldehyde Dehydrogenase, Chain A, domain 2"/>
    <property type="match status" value="1"/>
</dbReference>
<feature type="active site" evidence="5">
    <location>
        <position position="250"/>
    </location>
</feature>
<sequence>MENSILTGSDEYRRVLSLQKKYSWELRKSTALDRISTLERLKVSLLKHREDLAQALNKDLGRPVATGGYLETDSVIHLIDYTITNLTTWMESTKVTELEGAESAYIRYESRGVVLLFGAWNFPVTLLFEPLVTIISAGNTAIVKTNEVSPTVASVGAKIIKETFEEREVAVFEGDTSVSNALLELPVDHIFFTGSPSVGRIVMAAAAKHLASVTLELGGKSPMVLDENYSIEAAMPSFLFGKYLNNGQVCISPDYALVPNNRIDEFVDTFKNMIQRMFYADGKFQPDNNAHIINERGFDRLKGYIDDAVKRGATIAFGGSTDREKLLIEPTVLLNVAVDSAVLENEIFGPILPIIGYDEPADAIAFIQSKTKPLAMYIYSDDEMFVNEIIDNTSAGGTSINGWGTHFMEQTLPFGGVGESGMGSYRGIFGFRELSHSRAVAFAKASV</sequence>
<name>A0A4Q0PQ36_9FLAO</name>
<dbReference type="Pfam" id="PF00171">
    <property type="entry name" value="Aldedh"/>
    <property type="match status" value="1"/>
</dbReference>
<keyword evidence="2 4" id="KW-0560">Oxidoreductase</keyword>
<dbReference type="PANTHER" id="PTHR43570:SF20">
    <property type="entry name" value="ALDEHYDE DEHYDROGENASE ALDX-RELATED"/>
    <property type="match status" value="1"/>
</dbReference>
<dbReference type="STRING" id="1122159.SAMN02745246_01031"/>
<dbReference type="Proteomes" id="UP000290608">
    <property type="component" value="Unassembled WGS sequence"/>
</dbReference>
<evidence type="ECO:0000256" key="5">
    <source>
        <dbReference type="PIRSR" id="PIRSR036492-1"/>
    </source>
</evidence>
<dbReference type="GO" id="GO:0006081">
    <property type="term" value="P:aldehyde metabolic process"/>
    <property type="evidence" value="ECO:0007669"/>
    <property type="project" value="InterPro"/>
</dbReference>
<evidence type="ECO:0000259" key="8">
    <source>
        <dbReference type="Pfam" id="PF00171"/>
    </source>
</evidence>
<evidence type="ECO:0000256" key="3">
    <source>
        <dbReference type="ARBA" id="ARBA00023027"/>
    </source>
</evidence>
<evidence type="ECO:0000313" key="10">
    <source>
        <dbReference type="Proteomes" id="UP000290608"/>
    </source>
</evidence>
<evidence type="ECO:0000256" key="4">
    <source>
        <dbReference type="PIRNR" id="PIRNR036492"/>
    </source>
</evidence>
<organism evidence="9 10">
    <name type="scientific">Leeuwenhoekiella marinoflava</name>
    <dbReference type="NCBI Taxonomy" id="988"/>
    <lineage>
        <taxon>Bacteria</taxon>
        <taxon>Pseudomonadati</taxon>
        <taxon>Bacteroidota</taxon>
        <taxon>Flavobacteriia</taxon>
        <taxon>Flavobacteriales</taxon>
        <taxon>Flavobacteriaceae</taxon>
        <taxon>Leeuwenhoekiella</taxon>
    </lineage>
</organism>
<feature type="domain" description="Aldehyde dehydrogenase" evidence="8">
    <location>
        <begin position="21"/>
        <end position="439"/>
    </location>
</feature>
<comment type="caution">
    <text evidence="9">The sequence shown here is derived from an EMBL/GenBank/DDBJ whole genome shotgun (WGS) entry which is preliminary data.</text>
</comment>
<accession>A0A4Q0PQ36</accession>